<feature type="non-terminal residue" evidence="2">
    <location>
        <position position="1"/>
    </location>
</feature>
<sequence length="350" mass="39258">VCPTYTLYDMEPDGSDIICVSFHETHEWQPSVNNEGMLAYTRWDYVDRDTNIAHHIWTSYPDGRDPRSFHGNYPSRRQSRPWMEMSIRAIPDSHKYVATTGAHHGNAFGSLVLIDSHVEDDGAMSQLTRLTPDVPFPEAEGKPERKYMCYATAWPLSEEDYLCVYDAAAGNRGIYWIDCYGNKELIYRDPAISSMYPLPIRSRPKPPTYPDTVTFSGPQTGRFLVQDVYQGLKGVPHGTVKRLRVIGAPPKVQPHMNSPVLGVSAEDLGKFVLGTVPVEEDGSAYFHVPSGISVFFQALDERGLALQTMRSLTYVQPNQTLTCIGCHEHRDLAPTAHQFPLAAAREPSKL</sequence>
<reference evidence="2" key="1">
    <citation type="journal article" date="2015" name="Nature">
        <title>Complex archaea that bridge the gap between prokaryotes and eukaryotes.</title>
        <authorList>
            <person name="Spang A."/>
            <person name="Saw J.H."/>
            <person name="Jorgensen S.L."/>
            <person name="Zaremba-Niedzwiedzka K."/>
            <person name="Martijn J."/>
            <person name="Lind A.E."/>
            <person name="van Eijk R."/>
            <person name="Schleper C."/>
            <person name="Guy L."/>
            <person name="Ettema T.J."/>
        </authorList>
    </citation>
    <scope>NUCLEOTIDE SEQUENCE</scope>
</reference>
<protein>
    <recommendedName>
        <fullName evidence="1">Hydrazine synthase alpha subunit middle domain-containing protein</fullName>
    </recommendedName>
</protein>
<proteinExistence type="predicted"/>
<evidence type="ECO:0000259" key="1">
    <source>
        <dbReference type="Pfam" id="PF18582"/>
    </source>
</evidence>
<name>A0A0F8YML9_9ZZZZ</name>
<evidence type="ECO:0000313" key="2">
    <source>
        <dbReference type="EMBL" id="KKK55379.1"/>
    </source>
</evidence>
<dbReference type="AlphaFoldDB" id="A0A0F8YML9"/>
<dbReference type="InterPro" id="IPR040698">
    <property type="entry name" value="HZS_alpha_mid"/>
</dbReference>
<dbReference type="EMBL" id="LAZR01065517">
    <property type="protein sequence ID" value="KKK55379.1"/>
    <property type="molecule type" value="Genomic_DNA"/>
</dbReference>
<accession>A0A0F8YML9</accession>
<organism evidence="2">
    <name type="scientific">marine sediment metagenome</name>
    <dbReference type="NCBI Taxonomy" id="412755"/>
    <lineage>
        <taxon>unclassified sequences</taxon>
        <taxon>metagenomes</taxon>
        <taxon>ecological metagenomes</taxon>
    </lineage>
</organism>
<feature type="non-terminal residue" evidence="2">
    <location>
        <position position="350"/>
    </location>
</feature>
<dbReference type="Pfam" id="PF18582">
    <property type="entry name" value="HZS_alpha"/>
    <property type="match status" value="1"/>
</dbReference>
<comment type="caution">
    <text evidence="2">The sequence shown here is derived from an EMBL/GenBank/DDBJ whole genome shotgun (WGS) entry which is preliminary data.</text>
</comment>
<gene>
    <name evidence="2" type="ORF">LCGC14_3075140</name>
</gene>
<feature type="domain" description="Hydrazine synthase alpha subunit middle" evidence="1">
    <location>
        <begin position="238"/>
        <end position="328"/>
    </location>
</feature>